<dbReference type="AlphaFoldDB" id="K1TWX2"/>
<gene>
    <name evidence="1" type="ORF">OBE_00271</name>
</gene>
<dbReference type="EMBL" id="AJWZ01000192">
    <property type="protein sequence ID" value="EKC77612.1"/>
    <property type="molecule type" value="Genomic_DNA"/>
</dbReference>
<organism evidence="1">
    <name type="scientific">human gut metagenome</name>
    <dbReference type="NCBI Taxonomy" id="408170"/>
    <lineage>
        <taxon>unclassified sequences</taxon>
        <taxon>metagenomes</taxon>
        <taxon>organismal metagenomes</taxon>
    </lineage>
</organism>
<accession>K1TWX2</accession>
<name>K1TWX2_9ZZZZ</name>
<proteinExistence type="predicted"/>
<reference evidence="1" key="1">
    <citation type="journal article" date="2013" name="Environ. Microbiol.">
        <title>Microbiota from the distal guts of lean and obese adolescents exhibit partial functional redundancy besides clear differences in community structure.</title>
        <authorList>
            <person name="Ferrer M."/>
            <person name="Ruiz A."/>
            <person name="Lanza F."/>
            <person name="Haange S.B."/>
            <person name="Oberbach A."/>
            <person name="Till H."/>
            <person name="Bargiela R."/>
            <person name="Campoy C."/>
            <person name="Segura M.T."/>
            <person name="Richter M."/>
            <person name="von Bergen M."/>
            <person name="Seifert J."/>
            <person name="Suarez A."/>
        </authorList>
    </citation>
    <scope>NUCLEOTIDE SEQUENCE</scope>
</reference>
<feature type="non-terminal residue" evidence="1">
    <location>
        <position position="1"/>
    </location>
</feature>
<sequence>TFNGFTAEQRAADHTDVIMKLSEFPYGAHHYPQLRDAIKRIESQPILLPFKLKNRHYTGNLHACLRVRYTKTGTRTGW</sequence>
<comment type="caution">
    <text evidence="1">The sequence shown here is derived from an EMBL/GenBank/DDBJ whole genome shotgun (WGS) entry which is preliminary data.</text>
</comment>
<evidence type="ECO:0000313" key="1">
    <source>
        <dbReference type="EMBL" id="EKC77612.1"/>
    </source>
</evidence>
<protein>
    <submittedName>
        <fullName evidence="1">Uncharacterized protein</fullName>
    </submittedName>
</protein>